<reference evidence="1 2" key="1">
    <citation type="journal article" date="2016" name="Mol. Biol. Evol.">
        <title>Comparative Genomics of Early-Diverging Mushroom-Forming Fungi Provides Insights into the Origins of Lignocellulose Decay Capabilities.</title>
        <authorList>
            <person name="Nagy L.G."/>
            <person name="Riley R."/>
            <person name="Tritt A."/>
            <person name="Adam C."/>
            <person name="Daum C."/>
            <person name="Floudas D."/>
            <person name="Sun H."/>
            <person name="Yadav J.S."/>
            <person name="Pangilinan J."/>
            <person name="Larsson K.H."/>
            <person name="Matsuura K."/>
            <person name="Barry K."/>
            <person name="Labutti K."/>
            <person name="Kuo R."/>
            <person name="Ohm R.A."/>
            <person name="Bhattacharya S.S."/>
            <person name="Shirouzu T."/>
            <person name="Yoshinaga Y."/>
            <person name="Martin F.M."/>
            <person name="Grigoriev I.V."/>
            <person name="Hibbett D.S."/>
        </authorList>
    </citation>
    <scope>NUCLEOTIDE SEQUENCE [LARGE SCALE GENOMIC DNA]</scope>
    <source>
        <strain evidence="1 2">CBS 109695</strain>
    </source>
</reference>
<dbReference type="EMBL" id="KV417535">
    <property type="protein sequence ID" value="KZP23031.1"/>
    <property type="molecule type" value="Genomic_DNA"/>
</dbReference>
<name>A0A166LJR9_9AGAM</name>
<evidence type="ECO:0000313" key="1">
    <source>
        <dbReference type="EMBL" id="KZP23031.1"/>
    </source>
</evidence>
<dbReference type="AlphaFoldDB" id="A0A166LJR9"/>
<keyword evidence="2" id="KW-1185">Reference proteome</keyword>
<evidence type="ECO:0008006" key="3">
    <source>
        <dbReference type="Google" id="ProtNLM"/>
    </source>
</evidence>
<dbReference type="Proteomes" id="UP000076532">
    <property type="component" value="Unassembled WGS sequence"/>
</dbReference>
<protein>
    <recommendedName>
        <fullName evidence="3">MYND-type domain-containing protein</fullName>
    </recommendedName>
</protein>
<evidence type="ECO:0000313" key="2">
    <source>
        <dbReference type="Proteomes" id="UP000076532"/>
    </source>
</evidence>
<gene>
    <name evidence="1" type="ORF">FIBSPDRAFT_1043177</name>
</gene>
<dbReference type="OrthoDB" id="2945048at2759"/>
<proteinExistence type="predicted"/>
<organism evidence="1 2">
    <name type="scientific">Athelia psychrophila</name>
    <dbReference type="NCBI Taxonomy" id="1759441"/>
    <lineage>
        <taxon>Eukaryota</taxon>
        <taxon>Fungi</taxon>
        <taxon>Dikarya</taxon>
        <taxon>Basidiomycota</taxon>
        <taxon>Agaricomycotina</taxon>
        <taxon>Agaricomycetes</taxon>
        <taxon>Agaricomycetidae</taxon>
        <taxon>Atheliales</taxon>
        <taxon>Atheliaceae</taxon>
        <taxon>Athelia</taxon>
    </lineage>
</organism>
<sequence>MNSSPSHLQSGRVCDREGCTAIICTKVCTGSSSSENAGLRYDVSTDCQKAHWKHHKPACALYAQARRELEEKLKPSGQYPHAYADFVKWCEYYDTPLKNATIAALRLFQEPHAEKSGLLSVSLHYKEDWSNHPVHKRFTVEQVDFPRRWDTPALVHPNLLRMVRAVLDPASTAAAIAKGKIEFGNNFYGVAQYLVAGFFVLPGSAVPVGAAEYHKSFSFDNDTARADVTPHWVMLFRDFVLKGTKMRFCCRKIVVPGSSEPLCCCGGWTHNLEDVPACAAHAQTRRELEENLKPSGQYPHAYADFVKWCEYYDAPLKNATIAALRLPQDPHEEQNGLLNIRIHYKKDWSNHPVHKRFTVELVAFPRRSDTAAETPPEILRMIHTALAPASTAAAVTKGKIQFGSEFYGVAQYIVMGCFILPGNILPVGAARHHKMFHIHKDIARVDVNPHWVMLFRDFVLKGTRMRFTCGKIAVPGSNEPLCCCGGWTHNPKDVEAFHAA</sequence>
<accession>A0A166LJR9</accession>